<dbReference type="EMBL" id="PHAO01000001">
    <property type="protein sequence ID" value="PKN02935.1"/>
    <property type="molecule type" value="Genomic_DNA"/>
</dbReference>
<accession>A0A2N2F3Z1</accession>
<feature type="transmembrane region" description="Helical" evidence="8">
    <location>
        <begin position="66"/>
        <end position="86"/>
    </location>
</feature>
<protein>
    <recommendedName>
        <fullName evidence="11">AI-2E family transporter</fullName>
    </recommendedName>
</protein>
<keyword evidence="4" id="KW-1003">Cell membrane</keyword>
<evidence type="ECO:0000256" key="6">
    <source>
        <dbReference type="ARBA" id="ARBA00022989"/>
    </source>
</evidence>
<evidence type="ECO:0000256" key="8">
    <source>
        <dbReference type="SAM" id="Phobius"/>
    </source>
</evidence>
<comment type="caution">
    <text evidence="9">The sequence shown here is derived from an EMBL/GenBank/DDBJ whole genome shotgun (WGS) entry which is preliminary data.</text>
</comment>
<dbReference type="InterPro" id="IPR002549">
    <property type="entry name" value="AI-2E-like"/>
</dbReference>
<evidence type="ECO:0000256" key="5">
    <source>
        <dbReference type="ARBA" id="ARBA00022692"/>
    </source>
</evidence>
<evidence type="ECO:0000313" key="9">
    <source>
        <dbReference type="EMBL" id="PKN02935.1"/>
    </source>
</evidence>
<feature type="transmembrane region" description="Helical" evidence="8">
    <location>
        <begin position="98"/>
        <end position="123"/>
    </location>
</feature>
<evidence type="ECO:0000256" key="7">
    <source>
        <dbReference type="ARBA" id="ARBA00023136"/>
    </source>
</evidence>
<feature type="transmembrane region" description="Helical" evidence="8">
    <location>
        <begin position="339"/>
        <end position="370"/>
    </location>
</feature>
<evidence type="ECO:0000256" key="2">
    <source>
        <dbReference type="ARBA" id="ARBA00009773"/>
    </source>
</evidence>
<evidence type="ECO:0008006" key="11">
    <source>
        <dbReference type="Google" id="ProtNLM"/>
    </source>
</evidence>
<keyword evidence="6 8" id="KW-1133">Transmembrane helix</keyword>
<feature type="transmembrane region" description="Helical" evidence="8">
    <location>
        <begin position="295"/>
        <end position="319"/>
    </location>
</feature>
<comment type="similarity">
    <text evidence="2">Belongs to the autoinducer-2 exporter (AI-2E) (TC 2.A.86) family.</text>
</comment>
<dbReference type="GO" id="GO:0005886">
    <property type="term" value="C:plasma membrane"/>
    <property type="evidence" value="ECO:0007669"/>
    <property type="project" value="UniProtKB-SubCell"/>
</dbReference>
<evidence type="ECO:0000256" key="3">
    <source>
        <dbReference type="ARBA" id="ARBA00022448"/>
    </source>
</evidence>
<organism evidence="9 10">
    <name type="scientific">Candidatus Dojkabacteria bacterium HGW-Dojkabacteria-1</name>
    <dbReference type="NCBI Taxonomy" id="2013761"/>
    <lineage>
        <taxon>Bacteria</taxon>
        <taxon>Candidatus Dojkabacteria</taxon>
    </lineage>
</organism>
<gene>
    <name evidence="9" type="ORF">CVU76_02830</name>
</gene>
<sequence>MSKTFNMNSRKTEEKEVDIIKELQEIEKYKQKKESPKPVIVVEFSWKLVLLVVLALMVAFLGEQLLTVFIFLFGGFVFMSAARPIVSYLMSKKLSKGLSVFFTYLLGIILLTAIISVVILPFIDQIDGLIRAIPGWIKTLTSDFEEINIFGYIVDPTLINKMTTDFIERLSMFESFENIASTIGALFSSTALVLACIIFSIYLVIDHDNILELGLIRITSDTKRNRVKKLILDVEHKLGRWLLGQALVSTIAGITMGVILVVLKVPFALPMGVFVALMSAIPTLGATLGAIPPLFVALVIHGPVTALIIIVLFFIYQQIENNIIIPKVMGNVMGLKPIFVMFTAASFFILFGVWGAVLAVPAIVILRICYEFYIDLQKLKAKGSI</sequence>
<proteinExistence type="inferred from homology"/>
<dbReference type="Pfam" id="PF01594">
    <property type="entry name" value="AI-2E_transport"/>
    <property type="match status" value="1"/>
</dbReference>
<keyword evidence="7 8" id="KW-0472">Membrane</keyword>
<evidence type="ECO:0000256" key="4">
    <source>
        <dbReference type="ARBA" id="ARBA00022475"/>
    </source>
</evidence>
<keyword evidence="3" id="KW-0813">Transport</keyword>
<dbReference type="Proteomes" id="UP000233417">
    <property type="component" value="Unassembled WGS sequence"/>
</dbReference>
<evidence type="ECO:0000256" key="1">
    <source>
        <dbReference type="ARBA" id="ARBA00004651"/>
    </source>
</evidence>
<dbReference type="AlphaFoldDB" id="A0A2N2F3Z1"/>
<evidence type="ECO:0000313" key="10">
    <source>
        <dbReference type="Proteomes" id="UP000233417"/>
    </source>
</evidence>
<dbReference type="PANTHER" id="PTHR21716:SF53">
    <property type="entry name" value="PERMEASE PERM-RELATED"/>
    <property type="match status" value="1"/>
</dbReference>
<dbReference type="GO" id="GO:0055085">
    <property type="term" value="P:transmembrane transport"/>
    <property type="evidence" value="ECO:0007669"/>
    <property type="project" value="TreeGrafter"/>
</dbReference>
<dbReference type="PANTHER" id="PTHR21716">
    <property type="entry name" value="TRANSMEMBRANE PROTEIN"/>
    <property type="match status" value="1"/>
</dbReference>
<feature type="transmembrane region" description="Helical" evidence="8">
    <location>
        <begin position="238"/>
        <end position="261"/>
    </location>
</feature>
<reference evidence="9 10" key="1">
    <citation type="journal article" date="2017" name="ISME J.">
        <title>Potential for microbial H2 and metal transformations associated with novel bacteria and archaea in deep terrestrial subsurface sediments.</title>
        <authorList>
            <person name="Hernsdorf A.W."/>
            <person name="Amano Y."/>
            <person name="Miyakawa K."/>
            <person name="Ise K."/>
            <person name="Suzuki Y."/>
            <person name="Anantharaman K."/>
            <person name="Probst A."/>
            <person name="Burstein D."/>
            <person name="Thomas B.C."/>
            <person name="Banfield J.F."/>
        </authorList>
    </citation>
    <scope>NUCLEOTIDE SEQUENCE [LARGE SCALE GENOMIC DNA]</scope>
    <source>
        <strain evidence="9">HGW-Dojkabacteria-1</strain>
    </source>
</reference>
<comment type="subcellular location">
    <subcellularLocation>
        <location evidence="1">Cell membrane</location>
        <topology evidence="1">Multi-pass membrane protein</topology>
    </subcellularLocation>
</comment>
<feature type="transmembrane region" description="Helical" evidence="8">
    <location>
        <begin position="267"/>
        <end position="288"/>
    </location>
</feature>
<name>A0A2N2F3Z1_9BACT</name>
<feature type="transmembrane region" description="Helical" evidence="8">
    <location>
        <begin position="39"/>
        <end position="60"/>
    </location>
</feature>
<keyword evidence="5 8" id="KW-0812">Transmembrane</keyword>
<feature type="transmembrane region" description="Helical" evidence="8">
    <location>
        <begin position="179"/>
        <end position="205"/>
    </location>
</feature>